<dbReference type="AlphaFoldDB" id="A0AA51X8B4"/>
<gene>
    <name evidence="2" type="ORF">Q9312_09490</name>
</gene>
<keyword evidence="1" id="KW-0732">Signal</keyword>
<reference evidence="2 3" key="1">
    <citation type="submission" date="2023-08" db="EMBL/GenBank/DDBJ databases">
        <title>Pleionea litopenaei sp. nov., isolated from stomach of juvenile Litopenaeus vannamei.</title>
        <authorList>
            <person name="Rho A.M."/>
            <person name="Hwang C.Y."/>
        </authorList>
    </citation>
    <scope>NUCLEOTIDE SEQUENCE [LARGE SCALE GENOMIC DNA]</scope>
    <source>
        <strain evidence="2 3">HL-JVS1</strain>
    </source>
</reference>
<protein>
    <submittedName>
        <fullName evidence="2">Uncharacterized protein</fullName>
    </submittedName>
</protein>
<sequence>MTLRAFISGIFLCSISFFNPAFADIVANGSEQQVNQNSSGNQYFPKSSADANGNYIVSYNESLGGLNNAYINLYNSSGTLLTQMTFNGGSSSFGVNDVAMNQYGQFAAVFTDADNAYVQLFNADTSPRFGQFIRLNSDQNLRYFGDSIAINDSGDVTVTWRGQNRTQYKIDLFARQLQFAGYWVSPQLKLSNEPSTGIIYQLSDVAMQNNGDFVLAWSGLASNKMRVYKKDFYRGGAVKRSSRKVYDTTSVHVQGSVEVAMNQANGDYYLTWSQLNTGYGAGNYWRVFTRKYRASGSSTGGLIQVNQATSMWQPNFNSLFDDNGLLVTWSSYLTSDYDIYARAFNLDGSEQSSTIQLNNYTNRNQDFPQVIRLNGNNIVVSWVSYEQDGDSNGIFSRAFID</sequence>
<organism evidence="2 3">
    <name type="scientific">Pleionea litopenaei</name>
    <dbReference type="NCBI Taxonomy" id="3070815"/>
    <lineage>
        <taxon>Bacteria</taxon>
        <taxon>Pseudomonadati</taxon>
        <taxon>Pseudomonadota</taxon>
        <taxon>Gammaproteobacteria</taxon>
        <taxon>Oceanospirillales</taxon>
        <taxon>Pleioneaceae</taxon>
        <taxon>Pleionea</taxon>
    </lineage>
</organism>
<name>A0AA51X8B4_9GAMM</name>
<evidence type="ECO:0000313" key="2">
    <source>
        <dbReference type="EMBL" id="WMS89123.1"/>
    </source>
</evidence>
<accession>A0AA51X8B4</accession>
<dbReference type="SUPFAM" id="SSF50960">
    <property type="entry name" value="TolB, C-terminal domain"/>
    <property type="match status" value="1"/>
</dbReference>
<proteinExistence type="predicted"/>
<dbReference type="KEGG" id="plei:Q9312_09490"/>
<evidence type="ECO:0000256" key="1">
    <source>
        <dbReference type="SAM" id="SignalP"/>
    </source>
</evidence>
<dbReference type="Gene3D" id="2.120.10.30">
    <property type="entry name" value="TolB, C-terminal domain"/>
    <property type="match status" value="1"/>
</dbReference>
<feature type="signal peptide" evidence="1">
    <location>
        <begin position="1"/>
        <end position="23"/>
    </location>
</feature>
<keyword evidence="3" id="KW-1185">Reference proteome</keyword>
<dbReference type="InterPro" id="IPR011042">
    <property type="entry name" value="6-blade_b-propeller_TolB-like"/>
</dbReference>
<evidence type="ECO:0000313" key="3">
    <source>
        <dbReference type="Proteomes" id="UP001239782"/>
    </source>
</evidence>
<dbReference type="RefSeq" id="WP_309204371.1">
    <property type="nucleotide sequence ID" value="NZ_CP133548.1"/>
</dbReference>
<feature type="chain" id="PRO_5041400171" evidence="1">
    <location>
        <begin position="24"/>
        <end position="401"/>
    </location>
</feature>
<dbReference type="EMBL" id="CP133548">
    <property type="protein sequence ID" value="WMS89123.1"/>
    <property type="molecule type" value="Genomic_DNA"/>
</dbReference>
<dbReference type="Proteomes" id="UP001239782">
    <property type="component" value="Chromosome"/>
</dbReference>